<evidence type="ECO:0000313" key="3">
    <source>
        <dbReference type="Proteomes" id="UP001365128"/>
    </source>
</evidence>
<evidence type="ECO:0000256" key="1">
    <source>
        <dbReference type="SAM" id="MobiDB-lite"/>
    </source>
</evidence>
<feature type="compositionally biased region" description="Low complexity" evidence="1">
    <location>
        <begin position="112"/>
        <end position="125"/>
    </location>
</feature>
<comment type="caution">
    <text evidence="2">The sequence shown here is derived from an EMBL/GenBank/DDBJ whole genome shotgun (WGS) entry which is preliminary data.</text>
</comment>
<dbReference type="Proteomes" id="UP001365128">
    <property type="component" value="Unassembled WGS sequence"/>
</dbReference>
<reference evidence="2 3" key="1">
    <citation type="submission" date="2024-04" db="EMBL/GenBank/DDBJ databases">
        <title>Phyllosticta paracitricarpa is synonymous to the EU quarantine fungus P. citricarpa based on phylogenomic analyses.</title>
        <authorList>
            <consortium name="Lawrence Berkeley National Laboratory"/>
            <person name="Van Ingen-Buijs V.A."/>
            <person name="Van Westerhoven A.C."/>
            <person name="Haridas S."/>
            <person name="Skiadas P."/>
            <person name="Martin F."/>
            <person name="Groenewald J.Z."/>
            <person name="Crous P.W."/>
            <person name="Seidl M.F."/>
        </authorList>
    </citation>
    <scope>NUCLEOTIDE SEQUENCE [LARGE SCALE GENOMIC DNA]</scope>
    <source>
        <strain evidence="2 3">CBS 122670</strain>
    </source>
</reference>
<sequence>MCSKPACLPSCTSAPTHSLSLSLPPPPLPALLVLPALLPTPLLLRASTPSFITSSSPSSSLLLSSSSSLSSALCLKRLLKRAAPPATVDDDAAAVDFPDAVVEASVAAASPPYRSVQSRSRSRSPSPSPPMLSPNCWSSSPSPAAPLAESPVPCSAAARLRSASRAANWRRARDGRTLRGAGVMGEASASGEPAAAARGVLGVAGSFALSAASLGSCVDSDSGDCWEERGPVLAETLDFTCGGVRDGLGDVVSKGMIRKGEGKGRDRRRMDGILAVA</sequence>
<feature type="region of interest" description="Disordered" evidence="1">
    <location>
        <begin position="112"/>
        <end position="142"/>
    </location>
</feature>
<accession>A0ABR1MFA7</accession>
<organism evidence="2 3">
    <name type="scientific">Phyllosticta citricarpa</name>
    <dbReference type="NCBI Taxonomy" id="55181"/>
    <lineage>
        <taxon>Eukaryota</taxon>
        <taxon>Fungi</taxon>
        <taxon>Dikarya</taxon>
        <taxon>Ascomycota</taxon>
        <taxon>Pezizomycotina</taxon>
        <taxon>Dothideomycetes</taxon>
        <taxon>Dothideomycetes incertae sedis</taxon>
        <taxon>Botryosphaeriales</taxon>
        <taxon>Phyllostictaceae</taxon>
        <taxon>Phyllosticta</taxon>
    </lineage>
</organism>
<evidence type="ECO:0000313" key="2">
    <source>
        <dbReference type="EMBL" id="KAK7547747.1"/>
    </source>
</evidence>
<proteinExistence type="predicted"/>
<keyword evidence="3" id="KW-1185">Reference proteome</keyword>
<dbReference type="EMBL" id="JBBPDW010000012">
    <property type="protein sequence ID" value="KAK7547747.1"/>
    <property type="molecule type" value="Genomic_DNA"/>
</dbReference>
<gene>
    <name evidence="2" type="ORF">IWX46DRAFT_63304</name>
</gene>
<protein>
    <submittedName>
        <fullName evidence="2">Uncharacterized protein</fullName>
    </submittedName>
</protein>
<name>A0ABR1MFA7_9PEZI</name>
<feature type="compositionally biased region" description="Low complexity" evidence="1">
    <location>
        <begin position="133"/>
        <end position="142"/>
    </location>
</feature>